<dbReference type="SUPFAM" id="SSF47240">
    <property type="entry name" value="Ferritin-like"/>
    <property type="match status" value="1"/>
</dbReference>
<evidence type="ECO:0000313" key="1">
    <source>
        <dbReference type="EMBL" id="MCP1386597.1"/>
    </source>
</evidence>
<comment type="caution">
    <text evidence="1">The sequence shown here is derived from an EMBL/GenBank/DDBJ whole genome shotgun (WGS) entry which is preliminary data.</text>
</comment>
<evidence type="ECO:0000313" key="2">
    <source>
        <dbReference type="Proteomes" id="UP001204000"/>
    </source>
</evidence>
<dbReference type="InterPro" id="IPR009078">
    <property type="entry name" value="Ferritin-like_SF"/>
</dbReference>
<dbReference type="InterPro" id="IPR012347">
    <property type="entry name" value="Ferritin-like"/>
</dbReference>
<name>A0ABT1G1J8_9CORY</name>
<reference evidence="1" key="1">
    <citation type="submission" date="2022-05" db="EMBL/GenBank/DDBJ databases">
        <title>Corynebacterium sp. TA-R-1 sp. nov., isolated from human feces.</title>
        <authorList>
            <person name="Shamsuzzaman M."/>
            <person name="Dahal R.H."/>
        </authorList>
    </citation>
    <scope>NUCLEOTIDE SEQUENCE</scope>
    <source>
        <strain evidence="1">TA-R-1</strain>
    </source>
</reference>
<gene>
    <name evidence="1" type="ORF">M5J20_00070</name>
</gene>
<accession>A0ABT1G1J8</accession>
<dbReference type="RefSeq" id="WP_253575196.1">
    <property type="nucleotide sequence ID" value="NZ_JAMFTQ010000001.1"/>
</dbReference>
<keyword evidence="2" id="KW-1185">Reference proteome</keyword>
<dbReference type="Gene3D" id="1.20.1260.10">
    <property type="match status" value="1"/>
</dbReference>
<protein>
    <recommendedName>
        <fullName evidence="3">DUF4439 domain-containing protein</fullName>
    </recommendedName>
</protein>
<proteinExistence type="predicted"/>
<dbReference type="EMBL" id="JAMFTQ010000001">
    <property type="protein sequence ID" value="MCP1386597.1"/>
    <property type="molecule type" value="Genomic_DNA"/>
</dbReference>
<dbReference type="PROSITE" id="PS51257">
    <property type="entry name" value="PROKAR_LIPOPROTEIN"/>
    <property type="match status" value="1"/>
</dbReference>
<evidence type="ECO:0008006" key="3">
    <source>
        <dbReference type="Google" id="ProtNLM"/>
    </source>
</evidence>
<dbReference type="Proteomes" id="UP001204000">
    <property type="component" value="Unassembled WGS sequence"/>
</dbReference>
<organism evidence="1 2">
    <name type="scientific">Corynebacterium stercoris</name>
    <dbReference type="NCBI Taxonomy" id="2943490"/>
    <lineage>
        <taxon>Bacteria</taxon>
        <taxon>Bacillati</taxon>
        <taxon>Actinomycetota</taxon>
        <taxon>Actinomycetes</taxon>
        <taxon>Mycobacteriales</taxon>
        <taxon>Corynebacteriaceae</taxon>
        <taxon>Corynebacterium</taxon>
    </lineage>
</organism>
<sequence length="274" mass="29122">MNKLLAAPVAVVLAVSLAGCTVMDIVGPRPNREIMALSRQAAADGALDGAYGELRRFHSQQLIDEALRLCGTQPDGTVPSSCDVDAAELAGAELPTAESVDNLVTATIAAAGRVPAESVDVVVAQAIDAVAVEEVDLESVGLTEVADEAAVLRARELLLAEDQLRYGLTFALAYADDGLRGRIYDLLEASRERVVALKALLPESSAQSPEQIDTPAAYTFREPDTEPASTEEAAQLVSDLQRGLVDQWRLAAAQADNDAWRRDAIYFAAHAQRV</sequence>